<dbReference type="AlphaFoldDB" id="V4HU11"/>
<dbReference type="RefSeq" id="WP_023399377.1">
    <property type="nucleotide sequence ID" value="NZ_AUSV01000037.1"/>
</dbReference>
<dbReference type="EMBL" id="AUSV01000037">
    <property type="protein sequence ID" value="ESP93278.1"/>
    <property type="molecule type" value="Genomic_DNA"/>
</dbReference>
<name>V4HU11_PSEL2</name>
<keyword evidence="1" id="KW-0472">Membrane</keyword>
<evidence type="ECO:0000256" key="1">
    <source>
        <dbReference type="SAM" id="Phobius"/>
    </source>
</evidence>
<dbReference type="GeneID" id="29922693"/>
<gene>
    <name evidence="2" type="ORF">PL2TA16_03499</name>
</gene>
<protein>
    <recommendedName>
        <fullName evidence="4">DUF3592 domain-containing protein</fullName>
    </recommendedName>
</protein>
<sequence>MQKVTISIVIFACGLMAMFTLQHYAELNKPTLEDFSVVSQAASVDVSEKLCKSGKCSDYLNFTVKSVSFTVSEYFPYYNQIKSNLPNGRVRIWYDSKNRNKILKITQGNKVIAPFEKLVHIKGYANNVSALIPFGLVIVFLIAWWRDERK</sequence>
<evidence type="ECO:0008006" key="4">
    <source>
        <dbReference type="Google" id="ProtNLM"/>
    </source>
</evidence>
<reference evidence="2 3" key="1">
    <citation type="submission" date="2013-07" db="EMBL/GenBank/DDBJ databases">
        <title>Draft genome sequence of Pseudoalteromonas luteoviolacea 2ta16.</title>
        <authorList>
            <person name="Allen E.E."/>
            <person name="Azam F."/>
            <person name="Podell S."/>
        </authorList>
    </citation>
    <scope>NUCLEOTIDE SEQUENCE [LARGE SCALE GENOMIC DNA]</scope>
    <source>
        <strain evidence="2 3">2ta16</strain>
    </source>
</reference>
<dbReference type="Proteomes" id="UP000017820">
    <property type="component" value="Unassembled WGS sequence"/>
</dbReference>
<keyword evidence="1" id="KW-0812">Transmembrane</keyword>
<organism evidence="2 3">
    <name type="scientific">Pseudoalteromonas luteoviolacea (strain 2ta16)</name>
    <dbReference type="NCBI Taxonomy" id="1353533"/>
    <lineage>
        <taxon>Bacteria</taxon>
        <taxon>Pseudomonadati</taxon>
        <taxon>Pseudomonadota</taxon>
        <taxon>Gammaproteobacteria</taxon>
        <taxon>Alteromonadales</taxon>
        <taxon>Pseudoalteromonadaceae</taxon>
        <taxon>Pseudoalteromonas</taxon>
    </lineage>
</organism>
<proteinExistence type="predicted"/>
<dbReference type="PATRIC" id="fig|1353533.3.peg.2473"/>
<evidence type="ECO:0000313" key="2">
    <source>
        <dbReference type="EMBL" id="ESP93278.1"/>
    </source>
</evidence>
<keyword evidence="1" id="KW-1133">Transmembrane helix</keyword>
<feature type="transmembrane region" description="Helical" evidence="1">
    <location>
        <begin position="124"/>
        <end position="145"/>
    </location>
</feature>
<feature type="transmembrane region" description="Helical" evidence="1">
    <location>
        <begin position="7"/>
        <end position="25"/>
    </location>
</feature>
<evidence type="ECO:0000313" key="3">
    <source>
        <dbReference type="Proteomes" id="UP000017820"/>
    </source>
</evidence>
<comment type="caution">
    <text evidence="2">The sequence shown here is derived from an EMBL/GenBank/DDBJ whole genome shotgun (WGS) entry which is preliminary data.</text>
</comment>
<accession>V4HU11</accession>